<evidence type="ECO:0000313" key="5">
    <source>
        <dbReference type="EMBL" id="VWB67123.1"/>
    </source>
</evidence>
<gene>
    <name evidence="5" type="ORF">BPA30113_03006</name>
</gene>
<dbReference type="GO" id="GO:0010181">
    <property type="term" value="F:FMN binding"/>
    <property type="evidence" value="ECO:0007669"/>
    <property type="project" value="InterPro"/>
</dbReference>
<comment type="cofactor">
    <cofactor evidence="1">
        <name>FMN</name>
        <dbReference type="ChEBI" id="CHEBI:58210"/>
    </cofactor>
</comment>
<organism evidence="5 6">
    <name type="scientific">Burkholderia paludis</name>
    <dbReference type="NCBI Taxonomy" id="1506587"/>
    <lineage>
        <taxon>Bacteria</taxon>
        <taxon>Pseudomonadati</taxon>
        <taxon>Pseudomonadota</taxon>
        <taxon>Betaproteobacteria</taxon>
        <taxon>Burkholderiales</taxon>
        <taxon>Burkholderiaceae</taxon>
        <taxon>Burkholderia</taxon>
        <taxon>Burkholderia cepacia complex</taxon>
    </lineage>
</organism>
<comment type="similarity">
    <text evidence="3">Belongs to the flavoredoxin family.</text>
</comment>
<dbReference type="InterPro" id="IPR002563">
    <property type="entry name" value="Flavin_Rdtase-like_dom"/>
</dbReference>
<name>A0A6J5DGJ4_9BURK</name>
<dbReference type="InterPro" id="IPR052174">
    <property type="entry name" value="Flavoredoxin"/>
</dbReference>
<evidence type="ECO:0000259" key="4">
    <source>
        <dbReference type="Pfam" id="PF01613"/>
    </source>
</evidence>
<evidence type="ECO:0000256" key="1">
    <source>
        <dbReference type="ARBA" id="ARBA00001917"/>
    </source>
</evidence>
<keyword evidence="2" id="KW-0285">Flavoprotein</keyword>
<feature type="domain" description="Flavin reductase like" evidence="4">
    <location>
        <begin position="36"/>
        <end position="211"/>
    </location>
</feature>
<dbReference type="SUPFAM" id="SSF50475">
    <property type="entry name" value="FMN-binding split barrel"/>
    <property type="match status" value="1"/>
</dbReference>
<proteinExistence type="inferred from homology"/>
<dbReference type="EMBL" id="CABVQD010000008">
    <property type="protein sequence ID" value="VWB67123.1"/>
    <property type="molecule type" value="Genomic_DNA"/>
</dbReference>
<dbReference type="AlphaFoldDB" id="A0A6J5DGJ4"/>
<dbReference type="PANTHER" id="PTHR43567">
    <property type="entry name" value="FLAVOREDOXIN-RELATED-RELATED"/>
    <property type="match status" value="1"/>
</dbReference>
<keyword evidence="6" id="KW-1185">Reference proteome</keyword>
<dbReference type="Proteomes" id="UP000494330">
    <property type="component" value="Unassembled WGS sequence"/>
</dbReference>
<accession>A0A6J5DGJ4</accession>
<dbReference type="PANTHER" id="PTHR43567:SF1">
    <property type="entry name" value="FLAVOREDOXIN"/>
    <property type="match status" value="1"/>
</dbReference>
<protein>
    <submittedName>
        <fullName evidence="5">Flavin reductase</fullName>
    </submittedName>
</protein>
<dbReference type="Gene3D" id="2.30.110.10">
    <property type="entry name" value="Electron Transport, Fmn-binding Protein, Chain A"/>
    <property type="match status" value="1"/>
</dbReference>
<dbReference type="GO" id="GO:0016646">
    <property type="term" value="F:oxidoreductase activity, acting on the CH-NH group of donors, NAD or NADP as acceptor"/>
    <property type="evidence" value="ECO:0007669"/>
    <property type="project" value="UniProtKB-ARBA"/>
</dbReference>
<reference evidence="5 6" key="1">
    <citation type="submission" date="2019-09" db="EMBL/GenBank/DDBJ databases">
        <authorList>
            <person name="Depoorter E."/>
        </authorList>
    </citation>
    <scope>NUCLEOTIDE SEQUENCE [LARGE SCALE GENOMIC DNA]</scope>
    <source>
        <strain evidence="5">LMG 30113</strain>
    </source>
</reference>
<evidence type="ECO:0000256" key="2">
    <source>
        <dbReference type="ARBA" id="ARBA00022630"/>
    </source>
</evidence>
<sequence>MQHRNDVIRITSKIGCGNSRSNIMETRSVSLPVLYFGTPVALVSSLNPDGTTNLSPISSYWALSDTFLVGLSETGQCRRNLKRCEELVLNLPDAPLWANVEAIAATSGSDAMPDTKKQMGYRFEHDKFKCAGLTRKASECIAPMRVAECPIQIEARMVRIHRIGKEVDAMVAAELKALRVHVHSGLLSGADRIHLERWHPLYYVFRQYFSLGPHLGTNFRA</sequence>
<dbReference type="InterPro" id="IPR012349">
    <property type="entry name" value="Split_barrel_FMN-bd"/>
</dbReference>
<dbReference type="Pfam" id="PF01613">
    <property type="entry name" value="Flavin_Reduct"/>
    <property type="match status" value="1"/>
</dbReference>
<evidence type="ECO:0000313" key="6">
    <source>
        <dbReference type="Proteomes" id="UP000494330"/>
    </source>
</evidence>
<evidence type="ECO:0000256" key="3">
    <source>
        <dbReference type="ARBA" id="ARBA00038054"/>
    </source>
</evidence>